<name>A0A2G5TH50_9PELO</name>
<dbReference type="EMBL" id="PDUG01000005">
    <property type="protein sequence ID" value="PIC26632.1"/>
    <property type="molecule type" value="Genomic_DNA"/>
</dbReference>
<protein>
    <submittedName>
        <fullName evidence="1">Uncharacterized protein</fullName>
    </submittedName>
</protein>
<gene>
    <name evidence="1" type="primary">Cnig_chr_V.g19150</name>
    <name evidence="1" type="ORF">B9Z55_019150</name>
</gene>
<reference evidence="2" key="1">
    <citation type="submission" date="2017-10" db="EMBL/GenBank/DDBJ databases">
        <title>Rapid genome shrinkage in a self-fertile nematode reveals novel sperm competition proteins.</title>
        <authorList>
            <person name="Yin D."/>
            <person name="Schwarz E.M."/>
            <person name="Thomas C.G."/>
            <person name="Felde R.L."/>
            <person name="Korf I.F."/>
            <person name="Cutter A.D."/>
            <person name="Schartner C.M."/>
            <person name="Ralston E.J."/>
            <person name="Meyer B.J."/>
            <person name="Haag E.S."/>
        </authorList>
    </citation>
    <scope>NUCLEOTIDE SEQUENCE [LARGE SCALE GENOMIC DNA]</scope>
    <source>
        <strain evidence="2">JU1422</strain>
    </source>
</reference>
<evidence type="ECO:0000313" key="1">
    <source>
        <dbReference type="EMBL" id="PIC26632.1"/>
    </source>
</evidence>
<organism evidence="1 2">
    <name type="scientific">Caenorhabditis nigoni</name>
    <dbReference type="NCBI Taxonomy" id="1611254"/>
    <lineage>
        <taxon>Eukaryota</taxon>
        <taxon>Metazoa</taxon>
        <taxon>Ecdysozoa</taxon>
        <taxon>Nematoda</taxon>
        <taxon>Chromadorea</taxon>
        <taxon>Rhabditida</taxon>
        <taxon>Rhabditina</taxon>
        <taxon>Rhabditomorpha</taxon>
        <taxon>Rhabditoidea</taxon>
        <taxon>Rhabditidae</taxon>
        <taxon>Peloderinae</taxon>
        <taxon>Caenorhabditis</taxon>
    </lineage>
</organism>
<sequence length="105" mass="12025">MKSTETTAVRLSVVAKKTKKKTRHRKSLMTNGPIKCQVVLVKTDMDGIENQKKRSKGCQFFFSRITCVVSDRLVFFWSSRSNKPKLNCSIEGGVQLELNDHRIHI</sequence>
<accession>A0A2G5TH50</accession>
<dbReference type="AlphaFoldDB" id="A0A2G5TH50"/>
<keyword evidence="2" id="KW-1185">Reference proteome</keyword>
<comment type="caution">
    <text evidence="1">The sequence shown here is derived from an EMBL/GenBank/DDBJ whole genome shotgun (WGS) entry which is preliminary data.</text>
</comment>
<dbReference type="Proteomes" id="UP000230233">
    <property type="component" value="Chromosome V"/>
</dbReference>
<evidence type="ECO:0000313" key="2">
    <source>
        <dbReference type="Proteomes" id="UP000230233"/>
    </source>
</evidence>
<proteinExistence type="predicted"/>